<gene>
    <name evidence="2" type="ORF">FZEAL_6311</name>
</gene>
<sequence>MTAQSSLPAKRRGRPSSNSQEVDEATLKARRERNREAQNIFRRRRQAAEAAQAKRVRRLEEIIEEMSSIFMTFVDEMLETDAVVKGQPVLVGSLRRSMARILALANEVVGPEDDCEGALMSALPTRGKGGEDASTEESTSSPESNDAETSTSDSSISSSTALTLKTPQPSITIKQPPFTFPPAHSLPAQIFGHGWLGTTPASPPTPADMVPAPSQPIPQDSFAHRLAKESLEVACLFLGDEPHVRAVSAPEARIFSNPMRGRARDEMLTRLRWLLGPGRKEMYRVVDLPYGRYAQHVYSRMELNPAMPEDIEWPWPSQPAGSRITPLTQFFSVAGLEKQLIALGVRVIDTETLELNLAGPQIPSIAASAEVSRQPESWSFVNCFSFPAQPRPGPSVVTVRLSVTLLVASLARRSVCLMRGPGIPRNEVGSAIEEAIIST</sequence>
<protein>
    <recommendedName>
        <fullName evidence="4">BZIP domain-containing protein</fullName>
    </recommendedName>
</protein>
<organism evidence="2 3">
    <name type="scientific">Fusarium zealandicum</name>
    <dbReference type="NCBI Taxonomy" id="1053134"/>
    <lineage>
        <taxon>Eukaryota</taxon>
        <taxon>Fungi</taxon>
        <taxon>Dikarya</taxon>
        <taxon>Ascomycota</taxon>
        <taxon>Pezizomycotina</taxon>
        <taxon>Sordariomycetes</taxon>
        <taxon>Hypocreomycetidae</taxon>
        <taxon>Hypocreales</taxon>
        <taxon>Nectriaceae</taxon>
        <taxon>Fusarium</taxon>
        <taxon>Fusarium staphyleae species complex</taxon>
    </lineage>
</organism>
<feature type="compositionally biased region" description="Low complexity" evidence="1">
    <location>
        <begin position="136"/>
        <end position="160"/>
    </location>
</feature>
<name>A0A8H4UIT4_9HYPO</name>
<feature type="region of interest" description="Disordered" evidence="1">
    <location>
        <begin position="191"/>
        <end position="214"/>
    </location>
</feature>
<dbReference type="EMBL" id="JABEYC010000459">
    <property type="protein sequence ID" value="KAF4977123.1"/>
    <property type="molecule type" value="Genomic_DNA"/>
</dbReference>
<proteinExistence type="predicted"/>
<evidence type="ECO:0000256" key="1">
    <source>
        <dbReference type="SAM" id="MobiDB-lite"/>
    </source>
</evidence>
<dbReference type="PANTHER" id="PTHR40618:SF1">
    <property type="entry name" value="B-ZIP TRANSCRIPTION FACTOR (EUROFUNG)"/>
    <property type="match status" value="1"/>
</dbReference>
<dbReference type="OrthoDB" id="3555317at2759"/>
<evidence type="ECO:0000313" key="2">
    <source>
        <dbReference type="EMBL" id="KAF4977123.1"/>
    </source>
</evidence>
<evidence type="ECO:0000313" key="3">
    <source>
        <dbReference type="Proteomes" id="UP000635477"/>
    </source>
</evidence>
<feature type="region of interest" description="Disordered" evidence="1">
    <location>
        <begin position="1"/>
        <end position="37"/>
    </location>
</feature>
<dbReference type="AlphaFoldDB" id="A0A8H4UIT4"/>
<reference evidence="2" key="2">
    <citation type="submission" date="2020-05" db="EMBL/GenBank/DDBJ databases">
        <authorList>
            <person name="Kim H.-S."/>
            <person name="Proctor R.H."/>
            <person name="Brown D.W."/>
        </authorList>
    </citation>
    <scope>NUCLEOTIDE SEQUENCE</scope>
    <source>
        <strain evidence="2">NRRL 22465</strain>
    </source>
</reference>
<feature type="compositionally biased region" description="Polar residues" evidence="1">
    <location>
        <begin position="161"/>
        <end position="173"/>
    </location>
</feature>
<keyword evidence="3" id="KW-1185">Reference proteome</keyword>
<evidence type="ECO:0008006" key="4">
    <source>
        <dbReference type="Google" id="ProtNLM"/>
    </source>
</evidence>
<accession>A0A8H4UIT4</accession>
<dbReference type="Proteomes" id="UP000635477">
    <property type="component" value="Unassembled WGS sequence"/>
</dbReference>
<feature type="region of interest" description="Disordered" evidence="1">
    <location>
        <begin position="115"/>
        <end position="179"/>
    </location>
</feature>
<reference evidence="2" key="1">
    <citation type="journal article" date="2020" name="BMC Genomics">
        <title>Correction to: Identification and distribution of gene clusters required for synthesis of sphingolipid metabolism inhibitors in diverse species of the filamentous fungus Fusarium.</title>
        <authorList>
            <person name="Kim H.S."/>
            <person name="Lohmar J.M."/>
            <person name="Busman M."/>
            <person name="Brown D.W."/>
            <person name="Naumann T.A."/>
            <person name="Divon H.H."/>
            <person name="Lysoe E."/>
            <person name="Uhlig S."/>
            <person name="Proctor R.H."/>
        </authorList>
    </citation>
    <scope>NUCLEOTIDE SEQUENCE</scope>
    <source>
        <strain evidence="2">NRRL 22465</strain>
    </source>
</reference>
<dbReference type="PANTHER" id="PTHR40618">
    <property type="entry name" value="B-ZIP TRANSCRIPTION FACTOR (EUROFUNG)-RELATED"/>
    <property type="match status" value="1"/>
</dbReference>
<feature type="compositionally biased region" description="Basic and acidic residues" evidence="1">
    <location>
        <begin position="25"/>
        <end position="36"/>
    </location>
</feature>
<comment type="caution">
    <text evidence="2">The sequence shown here is derived from an EMBL/GenBank/DDBJ whole genome shotgun (WGS) entry which is preliminary data.</text>
</comment>